<protein>
    <submittedName>
        <fullName evidence="2">Uncharacterized protein</fullName>
    </submittedName>
</protein>
<dbReference type="STRING" id="1082931.KKY_710"/>
<accession>G4RDC3</accession>
<dbReference type="KEGG" id="phl:KKY_710"/>
<reference evidence="2 3" key="1">
    <citation type="journal article" date="2012" name="J. Bacteriol.">
        <title>Complete genome sequence of Pelagibacterium halotolerans B2T.</title>
        <authorList>
            <person name="Huo Y.Y."/>
            <person name="Cheng H."/>
            <person name="Han X.F."/>
            <person name="Jiang X.W."/>
            <person name="Sun C."/>
            <person name="Zhang X.Q."/>
            <person name="Zhu X.F."/>
            <person name="Liu Y.F."/>
            <person name="Li P.F."/>
            <person name="Ni P.X."/>
            <person name="Wu M."/>
        </authorList>
    </citation>
    <scope>NUCLEOTIDE SEQUENCE [LARGE SCALE GENOMIC DNA]</scope>
    <source>
        <strain evidence="3">DSM 22347 / JCM 15775 / CGMCC 1.7692 / B2</strain>
    </source>
</reference>
<feature type="region of interest" description="Disordered" evidence="1">
    <location>
        <begin position="56"/>
        <end position="95"/>
    </location>
</feature>
<gene>
    <name evidence="2" type="ordered locus">KKY_710</name>
</gene>
<proteinExistence type="predicted"/>
<evidence type="ECO:0000313" key="2">
    <source>
        <dbReference type="EMBL" id="AEQ50749.1"/>
    </source>
</evidence>
<dbReference type="EMBL" id="CP003075">
    <property type="protein sequence ID" value="AEQ50749.1"/>
    <property type="molecule type" value="Genomic_DNA"/>
</dbReference>
<feature type="region of interest" description="Disordered" evidence="1">
    <location>
        <begin position="1"/>
        <end position="35"/>
    </location>
</feature>
<name>G4RDC3_PELHB</name>
<dbReference type="Proteomes" id="UP000008850">
    <property type="component" value="Chromosome"/>
</dbReference>
<evidence type="ECO:0000313" key="3">
    <source>
        <dbReference type="Proteomes" id="UP000008850"/>
    </source>
</evidence>
<sequence>MQAEQLIAEARKAEAEARHHKRAERQHRLAAQAARRRQAEIEAQCQARGISIIHSPKAAVAPDRRYPGTPAQSTNPAQENIHGHNRPTARPSNAH</sequence>
<dbReference type="HOGENOM" id="CLU_2370314_0_0_5"/>
<organism evidence="2 3">
    <name type="scientific">Pelagibacterium halotolerans (strain DSM 22347 / JCM 15775 / CGMCC 1.7692 / B2)</name>
    <dbReference type="NCBI Taxonomy" id="1082931"/>
    <lineage>
        <taxon>Bacteria</taxon>
        <taxon>Pseudomonadati</taxon>
        <taxon>Pseudomonadota</taxon>
        <taxon>Alphaproteobacteria</taxon>
        <taxon>Hyphomicrobiales</taxon>
        <taxon>Devosiaceae</taxon>
        <taxon>Pelagibacterium</taxon>
    </lineage>
</organism>
<evidence type="ECO:0000256" key="1">
    <source>
        <dbReference type="SAM" id="MobiDB-lite"/>
    </source>
</evidence>
<dbReference type="RefSeq" id="WP_014129898.1">
    <property type="nucleotide sequence ID" value="NC_016078.1"/>
</dbReference>
<dbReference type="AlphaFoldDB" id="G4RDC3"/>
<keyword evidence="3" id="KW-1185">Reference proteome</keyword>